<accession>A0A9Q1C3X0</accession>
<organism evidence="2 3">
    <name type="scientific">Holothuria leucospilota</name>
    <name type="common">Black long sea cucumber</name>
    <name type="synonym">Mertensiothuria leucospilota</name>
    <dbReference type="NCBI Taxonomy" id="206669"/>
    <lineage>
        <taxon>Eukaryota</taxon>
        <taxon>Metazoa</taxon>
        <taxon>Echinodermata</taxon>
        <taxon>Eleutherozoa</taxon>
        <taxon>Echinozoa</taxon>
        <taxon>Holothuroidea</taxon>
        <taxon>Aspidochirotacea</taxon>
        <taxon>Aspidochirotida</taxon>
        <taxon>Holothuriidae</taxon>
        <taxon>Holothuria</taxon>
    </lineage>
</organism>
<reference evidence="2" key="1">
    <citation type="submission" date="2021-10" db="EMBL/GenBank/DDBJ databases">
        <title>Tropical sea cucumber genome reveals ecological adaptation and Cuvierian tubules defense mechanism.</title>
        <authorList>
            <person name="Chen T."/>
        </authorList>
    </citation>
    <scope>NUCLEOTIDE SEQUENCE</scope>
    <source>
        <strain evidence="2">Nanhai2018</strain>
        <tissue evidence="2">Muscle</tissue>
    </source>
</reference>
<gene>
    <name evidence="2" type="ORF">HOLleu_18854</name>
</gene>
<feature type="region of interest" description="Disordered" evidence="1">
    <location>
        <begin position="82"/>
        <end position="106"/>
    </location>
</feature>
<sequence length="106" mass="11638">MSRLENLVESFIGKMYESQEAEQRGDTPAEVEASPIGEDSESFLPPLRPEGLEYGEIESEDFQDNQSVSEVKMAKATPMMGCASRFAGPSENGPPVEENLANSMNY</sequence>
<proteinExistence type="predicted"/>
<protein>
    <submittedName>
        <fullName evidence="2">Uncharacterized protein</fullName>
    </submittedName>
</protein>
<evidence type="ECO:0000313" key="3">
    <source>
        <dbReference type="Proteomes" id="UP001152320"/>
    </source>
</evidence>
<dbReference type="AlphaFoldDB" id="A0A9Q1C3X0"/>
<dbReference type="EMBL" id="JAIZAY010000008">
    <property type="protein sequence ID" value="KAJ8037912.1"/>
    <property type="molecule type" value="Genomic_DNA"/>
</dbReference>
<feature type="region of interest" description="Disordered" evidence="1">
    <location>
        <begin position="15"/>
        <end position="49"/>
    </location>
</feature>
<evidence type="ECO:0000313" key="2">
    <source>
        <dbReference type="EMBL" id="KAJ8037912.1"/>
    </source>
</evidence>
<name>A0A9Q1C3X0_HOLLE</name>
<dbReference type="Proteomes" id="UP001152320">
    <property type="component" value="Chromosome 8"/>
</dbReference>
<comment type="caution">
    <text evidence="2">The sequence shown here is derived from an EMBL/GenBank/DDBJ whole genome shotgun (WGS) entry which is preliminary data.</text>
</comment>
<evidence type="ECO:0000256" key="1">
    <source>
        <dbReference type="SAM" id="MobiDB-lite"/>
    </source>
</evidence>
<keyword evidence="3" id="KW-1185">Reference proteome</keyword>